<accession>F5XW91</accession>
<gene>
    <name evidence="1" type="ordered locus">Rta_05830</name>
</gene>
<dbReference type="EMBL" id="CP000245">
    <property type="protein sequence ID" value="AEG91661.1"/>
    <property type="molecule type" value="Genomic_DNA"/>
</dbReference>
<proteinExistence type="predicted"/>
<evidence type="ECO:0000313" key="2">
    <source>
        <dbReference type="Proteomes" id="UP000008385"/>
    </source>
</evidence>
<reference evidence="1 2" key="2">
    <citation type="journal article" date="2011" name="PLoS ONE">
        <title>The Cyst-Dividing Bacterium Ramlibacter tataouinensis TTB310 Genome Reveals a Well-Stocked Toolbox for Adaptation to a Desert Environment.</title>
        <authorList>
            <person name="De Luca G."/>
            <person name="Barakat M."/>
            <person name="Ortet P."/>
            <person name="Fochesato S."/>
            <person name="Jourlin-Castelli C."/>
            <person name="Ansaldi M."/>
            <person name="Py B."/>
            <person name="Fichant G."/>
            <person name="Coutinho P.M."/>
            <person name="Voulhoux R."/>
            <person name="Bastien O."/>
            <person name="Marechal E."/>
            <person name="Henrissat B."/>
            <person name="Quentin Y."/>
            <person name="Noirot P."/>
            <person name="Filloux A."/>
            <person name="Mejean V."/>
            <person name="Dubow M.S."/>
            <person name="Barras F."/>
            <person name="Barbe V."/>
            <person name="Weissenbach J."/>
            <person name="Mihalcescu I."/>
            <person name="Vermeglio A."/>
            <person name="Achouak W."/>
            <person name="Heulin T."/>
        </authorList>
    </citation>
    <scope>NUCLEOTIDE SEQUENCE [LARGE SCALE GENOMIC DNA]</scope>
    <source>
        <strain evidence="2">ATCC BAA-407 / DSM 14655 / LMG 21543 / TTB310</strain>
    </source>
</reference>
<name>F5XW91_RAMTT</name>
<organism evidence="1 2">
    <name type="scientific">Ramlibacter tataouinensis (strain ATCC BAA-407 / DSM 14655 / LMG 21543 / TTB310)</name>
    <dbReference type="NCBI Taxonomy" id="365046"/>
    <lineage>
        <taxon>Bacteria</taxon>
        <taxon>Pseudomonadati</taxon>
        <taxon>Pseudomonadota</taxon>
        <taxon>Betaproteobacteria</taxon>
        <taxon>Burkholderiales</taxon>
        <taxon>Comamonadaceae</taxon>
        <taxon>Ramlibacter</taxon>
    </lineage>
</organism>
<protein>
    <submittedName>
        <fullName evidence="1">Uncharacterized protein</fullName>
    </submittedName>
</protein>
<dbReference type="Proteomes" id="UP000008385">
    <property type="component" value="Chromosome"/>
</dbReference>
<dbReference type="KEGG" id="rta:Rta_05830"/>
<evidence type="ECO:0000313" key="1">
    <source>
        <dbReference type="EMBL" id="AEG91661.1"/>
    </source>
</evidence>
<keyword evidence="2" id="KW-1185">Reference proteome</keyword>
<dbReference type="RefSeq" id="WP_013899894.1">
    <property type="nucleotide sequence ID" value="NC_015677.1"/>
</dbReference>
<dbReference type="AlphaFoldDB" id="F5XW91"/>
<sequence>MYYAIEAIHWAPGGHISHVRWYRVSAGNEGVQRSGPEVVPVVDAARVCESHEVRVYVEGDAGRFFRMKACPEGIDAVADEAGTPLKARLAHLPTFELDEAVQR</sequence>
<dbReference type="HOGENOM" id="CLU_2261505_0_0_4"/>
<dbReference type="STRING" id="365046.Rta_05830"/>
<reference evidence="2" key="1">
    <citation type="submission" date="2006-01" db="EMBL/GenBank/DDBJ databases">
        <title>Genome of the cyst-dividing bacterium Ramlibacter tataouinensis.</title>
        <authorList>
            <person name="Barakat M."/>
            <person name="Ortet P."/>
            <person name="De Luca G."/>
            <person name="Jourlin-Castelli C."/>
            <person name="Ansaldi M."/>
            <person name="Py B."/>
            <person name="Fichant G."/>
            <person name="Coutinho P."/>
            <person name="Voulhoux R."/>
            <person name="Bastien O."/>
            <person name="Roy S."/>
            <person name="Marechal E."/>
            <person name="Henrissat B."/>
            <person name="Quentin Y."/>
            <person name="Noirot P."/>
            <person name="Filloux A."/>
            <person name="Mejean V."/>
            <person name="DuBow M."/>
            <person name="Barras F."/>
            <person name="Heulin T."/>
        </authorList>
    </citation>
    <scope>NUCLEOTIDE SEQUENCE [LARGE SCALE GENOMIC DNA]</scope>
    <source>
        <strain evidence="2">ATCC BAA-407 / DSM 14655 / LMG 21543 / TTB310</strain>
    </source>
</reference>